<dbReference type="AlphaFoldDB" id="A0A397GY13"/>
<keyword evidence="1" id="KW-0479">Metal-binding</keyword>
<reference evidence="3 4" key="1">
    <citation type="submission" date="2018-08" db="EMBL/GenBank/DDBJ databases">
        <title>Genome and evolution of the arbuscular mycorrhizal fungus Diversispora epigaea (formerly Glomus versiforme) and its bacterial endosymbionts.</title>
        <authorList>
            <person name="Sun X."/>
            <person name="Fei Z."/>
            <person name="Harrison M."/>
        </authorList>
    </citation>
    <scope>NUCLEOTIDE SEQUENCE [LARGE SCALE GENOMIC DNA]</scope>
    <source>
        <strain evidence="3 4">IT104</strain>
    </source>
</reference>
<dbReference type="STRING" id="1348612.A0A397GY13"/>
<evidence type="ECO:0000259" key="2">
    <source>
        <dbReference type="PROSITE" id="PS50966"/>
    </source>
</evidence>
<dbReference type="GO" id="GO:0061630">
    <property type="term" value="F:ubiquitin protein ligase activity"/>
    <property type="evidence" value="ECO:0007669"/>
    <property type="project" value="InterPro"/>
</dbReference>
<dbReference type="Pfam" id="PF04434">
    <property type="entry name" value="SWIM"/>
    <property type="match status" value="1"/>
</dbReference>
<dbReference type="SUPFAM" id="SSF57850">
    <property type="entry name" value="RING/U-box"/>
    <property type="match status" value="1"/>
</dbReference>
<accession>A0A397GY13</accession>
<dbReference type="InterPro" id="IPR007527">
    <property type="entry name" value="Znf_SWIM"/>
</dbReference>
<evidence type="ECO:0000256" key="1">
    <source>
        <dbReference type="PROSITE-ProRule" id="PRU00325"/>
    </source>
</evidence>
<dbReference type="Proteomes" id="UP000266861">
    <property type="component" value="Unassembled WGS sequence"/>
</dbReference>
<keyword evidence="1" id="KW-0863">Zinc-finger</keyword>
<keyword evidence="1" id="KW-0862">Zinc</keyword>
<comment type="caution">
    <text evidence="3">The sequence shown here is derived from an EMBL/GenBank/DDBJ whole genome shotgun (WGS) entry which is preliminary data.</text>
</comment>
<name>A0A397GY13_9GLOM</name>
<dbReference type="InterPro" id="IPR013083">
    <property type="entry name" value="Znf_RING/FYVE/PHD"/>
</dbReference>
<organism evidence="3 4">
    <name type="scientific">Diversispora epigaea</name>
    <dbReference type="NCBI Taxonomy" id="1348612"/>
    <lineage>
        <taxon>Eukaryota</taxon>
        <taxon>Fungi</taxon>
        <taxon>Fungi incertae sedis</taxon>
        <taxon>Mucoromycota</taxon>
        <taxon>Glomeromycotina</taxon>
        <taxon>Glomeromycetes</taxon>
        <taxon>Diversisporales</taxon>
        <taxon>Diversisporaceae</taxon>
        <taxon>Diversispora</taxon>
    </lineage>
</organism>
<dbReference type="Gene3D" id="3.30.40.10">
    <property type="entry name" value="Zinc/RING finger domain, C3HC4 (zinc finger)"/>
    <property type="match status" value="1"/>
</dbReference>
<dbReference type="PANTHER" id="PTHR21540">
    <property type="entry name" value="RING FINGER AND SWIM DOMAIN-CONTAINING PROTEIN 2"/>
    <property type="match status" value="1"/>
</dbReference>
<evidence type="ECO:0000313" key="4">
    <source>
        <dbReference type="Proteomes" id="UP000266861"/>
    </source>
</evidence>
<protein>
    <recommendedName>
        <fullName evidence="2">SWIM-type domain-containing protein</fullName>
    </recommendedName>
</protein>
<evidence type="ECO:0000313" key="3">
    <source>
        <dbReference type="EMBL" id="RHZ55871.1"/>
    </source>
</evidence>
<dbReference type="PROSITE" id="PS50966">
    <property type="entry name" value="ZF_SWIM"/>
    <property type="match status" value="1"/>
</dbReference>
<keyword evidence="4" id="KW-1185">Reference proteome</keyword>
<gene>
    <name evidence="3" type="ORF">Glove_410g19</name>
</gene>
<dbReference type="InterPro" id="IPR039903">
    <property type="entry name" value="Zswim2"/>
</dbReference>
<sequence length="220" mass="25593">MNKSLGKRKAAENNDCSSTIKRKRFELRTVRFRHATKHDPNRIRRAKTEFIHLIGYEVINPRLRKYSVLGPTGYVHTIAISKTVSCSCPDFHLGFQCKHIYFVFLKVLMVDQNNKLIYQKELLINELKSIFDDSPPVTLPNDGEIKKLKSIAAIKRRPIDGDCPVCREPLNNNERLIWCQSGCGNNIHHNCFMEWKKRKEMVNHCKSRSLSNNKEDQIDP</sequence>
<feature type="domain" description="SWIM-type" evidence="2">
    <location>
        <begin position="76"/>
        <end position="108"/>
    </location>
</feature>
<dbReference type="OrthoDB" id="2122982at2759"/>
<dbReference type="EMBL" id="PQFF01000364">
    <property type="protein sequence ID" value="RHZ55871.1"/>
    <property type="molecule type" value="Genomic_DNA"/>
</dbReference>
<proteinExistence type="predicted"/>
<dbReference type="GO" id="GO:0008270">
    <property type="term" value="F:zinc ion binding"/>
    <property type="evidence" value="ECO:0007669"/>
    <property type="project" value="UniProtKB-KW"/>
</dbReference>
<dbReference type="PANTHER" id="PTHR21540:SF0">
    <property type="entry name" value="PHD FAMILY PROTEIN"/>
    <property type="match status" value="1"/>
</dbReference>